<accession>D6GWS9</accession>
<evidence type="ECO:0000313" key="5">
    <source>
        <dbReference type="EMBL" id="EFD92322.1"/>
    </source>
</evidence>
<dbReference type="GO" id="GO:0008170">
    <property type="term" value="F:N-methyltransferase activity"/>
    <property type="evidence" value="ECO:0007669"/>
    <property type="project" value="InterPro"/>
</dbReference>
<organism evidence="5 6">
    <name type="scientific">Candidatus Parvarchaeum acidophilus ARMAN-5</name>
    <dbReference type="NCBI Taxonomy" id="662762"/>
    <lineage>
        <taxon>Archaea</taxon>
        <taxon>Candidatus Parvarchaeota</taxon>
        <taxon>Candidatus Parvarchaeum</taxon>
    </lineage>
</organism>
<dbReference type="AlphaFoldDB" id="D6GWS9"/>
<dbReference type="InterPro" id="IPR002295">
    <property type="entry name" value="N4/N6-MTase_EcoPI_Mod-like"/>
</dbReference>
<dbReference type="InterPro" id="IPR002941">
    <property type="entry name" value="DNA_methylase_N4/N6"/>
</dbReference>
<evidence type="ECO:0000256" key="2">
    <source>
        <dbReference type="ARBA" id="ARBA00022679"/>
    </source>
</evidence>
<dbReference type="Proteomes" id="UP000009376">
    <property type="component" value="Unassembled WGS sequence"/>
</dbReference>
<sequence>MYGVIEGGGRSQDGFARKHDIILYYKKGKEITFNSKDIKVERTNTSFFVDEAGKKYWLKYGKRFYFTDEGKNPEDWWDDISPLSGPYKERIGYPTQKPEALLERIIKASSNTGDVVADFFCGGGTTPAVAQRLGRRWIASDISRIAVEVTKGRILRLLKSEKGTQISLDKVPNIEVWSWGFYDAEKLQNATDEEFKDFIVRAYGGRPSANEYINGSKNGIPLLVGDKSNKSQITKKEVLELAKYIQENYELYKTGVILAWGFSDSAIKAQEALANTGAGIDFIKIKTVRIGSYEFMEDVVTKNKEYKNMFRFVFPPEVILHISKGGGEFSFDFSDSVSLNNGKIINIQADFDFDGKFTPSEGYIFNPNTMILKHKFSPIGKKRIAFKVEDDQGGEKLVVKEVE</sequence>
<evidence type="ECO:0000256" key="1">
    <source>
        <dbReference type="ARBA" id="ARBA00022603"/>
    </source>
</evidence>
<dbReference type="Pfam" id="PF01555">
    <property type="entry name" value="N6_N4_Mtase"/>
    <property type="match status" value="1"/>
</dbReference>
<dbReference type="PRINTS" id="PR00506">
    <property type="entry name" value="D21N6MTFRASE"/>
</dbReference>
<reference evidence="5 6" key="1">
    <citation type="journal article" date="2010" name="Proc. Natl. Acad. Sci. U.S.A.">
        <title>Enigmatic, ultrasmall, uncultivated Archaea.</title>
        <authorList>
            <person name="Baker B.J."/>
            <person name="Comolli L.R."/>
            <person name="Dick G.J."/>
            <person name="Hauser L.J."/>
            <person name="Hyatt D."/>
            <person name="Dill B.D."/>
            <person name="Land M.L."/>
            <person name="Verberkmoes N.C."/>
            <person name="Hettich R.L."/>
            <person name="Banfield J.F."/>
        </authorList>
    </citation>
    <scope>NUCLEOTIDE SEQUENCE [LARGE SCALE GENOMIC DNA]</scope>
</reference>
<evidence type="ECO:0000313" key="6">
    <source>
        <dbReference type="Proteomes" id="UP000009376"/>
    </source>
</evidence>
<evidence type="ECO:0000256" key="3">
    <source>
        <dbReference type="ARBA" id="ARBA00022691"/>
    </source>
</evidence>
<proteinExistence type="predicted"/>
<keyword evidence="1 5" id="KW-0489">Methyltransferase</keyword>
<evidence type="ECO:0000259" key="4">
    <source>
        <dbReference type="Pfam" id="PF01555"/>
    </source>
</evidence>
<name>D6GWS9_PARA5</name>
<dbReference type="GO" id="GO:0003677">
    <property type="term" value="F:DNA binding"/>
    <property type="evidence" value="ECO:0007669"/>
    <property type="project" value="InterPro"/>
</dbReference>
<dbReference type="InterPro" id="IPR029063">
    <property type="entry name" value="SAM-dependent_MTases_sf"/>
</dbReference>
<dbReference type="Gene3D" id="3.40.50.150">
    <property type="entry name" value="Vaccinia Virus protein VP39"/>
    <property type="match status" value="1"/>
</dbReference>
<keyword evidence="3" id="KW-0949">S-adenosyl-L-methionine</keyword>
<gene>
    <name evidence="5" type="ORF">BJBARM5_0956</name>
</gene>
<dbReference type="SUPFAM" id="SSF53335">
    <property type="entry name" value="S-adenosyl-L-methionine-dependent methyltransferases"/>
    <property type="match status" value="1"/>
</dbReference>
<dbReference type="GO" id="GO:0032259">
    <property type="term" value="P:methylation"/>
    <property type="evidence" value="ECO:0007669"/>
    <property type="project" value="UniProtKB-KW"/>
</dbReference>
<protein>
    <submittedName>
        <fullName evidence="5">DNA methylase N-4/N-6 domain protein</fullName>
    </submittedName>
</protein>
<dbReference type="EMBL" id="GG745608">
    <property type="protein sequence ID" value="EFD92322.1"/>
    <property type="molecule type" value="Genomic_DNA"/>
</dbReference>
<feature type="domain" description="DNA methylase N-4/N-6" evidence="4">
    <location>
        <begin position="11"/>
        <end position="150"/>
    </location>
</feature>
<keyword evidence="2" id="KW-0808">Transferase</keyword>